<dbReference type="EMBL" id="VOQQ01000001">
    <property type="protein sequence ID" value="TXC63864.1"/>
    <property type="molecule type" value="Genomic_DNA"/>
</dbReference>
<name>A0A5C6TTV1_9SPHN</name>
<organism evidence="1 2">
    <name type="scientific">Allosphingosinicella ginsenosidimutans</name>
    <dbReference type="NCBI Taxonomy" id="1176539"/>
    <lineage>
        <taxon>Bacteria</taxon>
        <taxon>Pseudomonadati</taxon>
        <taxon>Pseudomonadota</taxon>
        <taxon>Alphaproteobacteria</taxon>
        <taxon>Sphingomonadales</taxon>
        <taxon>Sphingomonadaceae</taxon>
        <taxon>Allosphingosinicella</taxon>
    </lineage>
</organism>
<dbReference type="Proteomes" id="UP000321249">
    <property type="component" value="Unassembled WGS sequence"/>
</dbReference>
<comment type="caution">
    <text evidence="1">The sequence shown here is derived from an EMBL/GenBank/DDBJ whole genome shotgun (WGS) entry which is preliminary data.</text>
</comment>
<accession>A0A5C6TTV1</accession>
<sequence>MDDTTQLIVGATEAAANEIRAQMTDALNRLDMINFGLAGAKLSMAIDALDEQLSALSKAARVTELA</sequence>
<protein>
    <submittedName>
        <fullName evidence="1">Uncharacterized protein</fullName>
    </submittedName>
</protein>
<keyword evidence="2" id="KW-1185">Reference proteome</keyword>
<evidence type="ECO:0000313" key="1">
    <source>
        <dbReference type="EMBL" id="TXC63864.1"/>
    </source>
</evidence>
<evidence type="ECO:0000313" key="2">
    <source>
        <dbReference type="Proteomes" id="UP000321249"/>
    </source>
</evidence>
<dbReference type="AlphaFoldDB" id="A0A5C6TTV1"/>
<dbReference type="RefSeq" id="WP_147043272.1">
    <property type="nucleotide sequence ID" value="NZ_BAABIR010000004.1"/>
</dbReference>
<reference evidence="1 2" key="1">
    <citation type="journal article" date="2015" name="J. Microbiol.">
        <title>Sphingosinicella ginsenosidimutans sp. nov., with ginsenoside converting activity.</title>
        <authorList>
            <person name="Kim J.K."/>
            <person name="Kang M.S."/>
            <person name="Park S.C."/>
            <person name="Kim K.M."/>
            <person name="Choi K."/>
            <person name="Yoon M.H."/>
            <person name="Im W.T."/>
        </authorList>
    </citation>
    <scope>NUCLEOTIDE SEQUENCE [LARGE SCALE GENOMIC DNA]</scope>
    <source>
        <strain evidence="1 2">BS-11</strain>
    </source>
</reference>
<gene>
    <name evidence="1" type="ORF">FRZ32_09465</name>
</gene>
<proteinExistence type="predicted"/>